<keyword evidence="2" id="KW-0472">Membrane</keyword>
<dbReference type="Proteomes" id="UP001201980">
    <property type="component" value="Unassembled WGS sequence"/>
</dbReference>
<evidence type="ECO:0000313" key="3">
    <source>
        <dbReference type="EMBL" id="KAJ2905006.1"/>
    </source>
</evidence>
<evidence type="ECO:0000313" key="4">
    <source>
        <dbReference type="Proteomes" id="UP001201980"/>
    </source>
</evidence>
<accession>A0AAD5RX12</accession>
<keyword evidence="2" id="KW-1133">Transmembrane helix</keyword>
<dbReference type="EMBL" id="JAKWBI020000040">
    <property type="protein sequence ID" value="KAJ2905006.1"/>
    <property type="molecule type" value="Genomic_DNA"/>
</dbReference>
<feature type="transmembrane region" description="Helical" evidence="2">
    <location>
        <begin position="164"/>
        <end position="185"/>
    </location>
</feature>
<name>A0AAD5RX12_9PEZI</name>
<reference evidence="3" key="1">
    <citation type="submission" date="2022-07" db="EMBL/GenBank/DDBJ databases">
        <title>Draft genome sequence of Zalerion maritima ATCC 34329, a (micro)plastics degrading marine fungus.</title>
        <authorList>
            <person name="Paco A."/>
            <person name="Goncalves M.F.M."/>
            <person name="Rocha-Santos T.A.P."/>
            <person name="Alves A."/>
        </authorList>
    </citation>
    <scope>NUCLEOTIDE SEQUENCE</scope>
    <source>
        <strain evidence="3">ATCC 34329</strain>
    </source>
</reference>
<evidence type="ECO:0000256" key="1">
    <source>
        <dbReference type="SAM" id="MobiDB-lite"/>
    </source>
</evidence>
<feature type="region of interest" description="Disordered" evidence="1">
    <location>
        <begin position="32"/>
        <end position="51"/>
    </location>
</feature>
<keyword evidence="2" id="KW-0812">Transmembrane</keyword>
<proteinExistence type="predicted"/>
<comment type="caution">
    <text evidence="3">The sequence shown here is derived from an EMBL/GenBank/DDBJ whole genome shotgun (WGS) entry which is preliminary data.</text>
</comment>
<sequence>MSTLTREQIKSYFPNGEVPDEVMKLADEVLDREEMPTSPENSSLAVNTAGGNEIRPRRYQNATQAQAEYTTGQAILDNMIADRKAISRRINFVLETLGPLPKRYHGQTVEKLEDMKKNHAELIAAMGKNTKEQFNKCEQLIHDHIKHAELLESKMDAFHTELGYLKIILLVAIAIIIMMAHKIFILW</sequence>
<feature type="compositionally biased region" description="Polar residues" evidence="1">
    <location>
        <begin position="38"/>
        <end position="50"/>
    </location>
</feature>
<dbReference type="AlphaFoldDB" id="A0AAD5RX12"/>
<evidence type="ECO:0000256" key="2">
    <source>
        <dbReference type="SAM" id="Phobius"/>
    </source>
</evidence>
<protein>
    <submittedName>
        <fullName evidence="3">Uncharacterized protein</fullName>
    </submittedName>
</protein>
<gene>
    <name evidence="3" type="ORF">MKZ38_006662</name>
</gene>
<organism evidence="3 4">
    <name type="scientific">Zalerion maritima</name>
    <dbReference type="NCBI Taxonomy" id="339359"/>
    <lineage>
        <taxon>Eukaryota</taxon>
        <taxon>Fungi</taxon>
        <taxon>Dikarya</taxon>
        <taxon>Ascomycota</taxon>
        <taxon>Pezizomycotina</taxon>
        <taxon>Sordariomycetes</taxon>
        <taxon>Lulworthiomycetidae</taxon>
        <taxon>Lulworthiales</taxon>
        <taxon>Lulworthiaceae</taxon>
        <taxon>Zalerion</taxon>
    </lineage>
</organism>
<keyword evidence="4" id="KW-1185">Reference proteome</keyword>